<sequence>MILSFVCISGLLLLTTHGFPYFQHFIPNGFDVPNPCMPDEVWPGVGHVNLQGGAARNLFGLAFKSYGYQWTEDLCQEDSDNDTLTNGQELGDPNCIWTEGDIPEGNATSHPVSKLHHLLEQTRLFLSCLSDCTMQIYKERYSVRGTVHQGMPAFTAPGRQCMFNVLANAIANEKLSVEAWSRKLDVNRILKVGDWLCVNSGIQEAFPIVDDLERPVWVDGVNYKINLQEPFFGSQTIRVRPYAFIEEALKEGHEEHHFNYRLLYSRLRDVPYEKDCHSKVEKGMPVPESTAIITKHTASAYVEIFLTELANSLKTAIFLNSRKVFPIK</sequence>
<dbReference type="Gene3D" id="3.90.70.120">
    <property type="match status" value="1"/>
</dbReference>
<dbReference type="PANTHER" id="PTHR34737:SF2">
    <property type="entry name" value="EF-HAND DOMAIN-CONTAINING PROTEIN"/>
    <property type="match status" value="1"/>
</dbReference>
<dbReference type="AlphaFoldDB" id="A0AAV3YFN7"/>
<dbReference type="Pfam" id="PF24784">
    <property type="entry name" value="Temptin_C"/>
    <property type="match status" value="1"/>
</dbReference>
<gene>
    <name evidence="3" type="ORF">PoB_000779300</name>
</gene>
<name>A0AAV3YFN7_9GAST</name>
<feature type="domain" description="Temptin Cys/Cys disulfide" evidence="2">
    <location>
        <begin position="17"/>
        <end position="111"/>
    </location>
</feature>
<evidence type="ECO:0000259" key="2">
    <source>
        <dbReference type="Pfam" id="PF24784"/>
    </source>
</evidence>
<dbReference type="InterPro" id="IPR055313">
    <property type="entry name" value="Temptin-like"/>
</dbReference>
<keyword evidence="4" id="KW-1185">Reference proteome</keyword>
<evidence type="ECO:0000313" key="3">
    <source>
        <dbReference type="EMBL" id="GFN81287.1"/>
    </source>
</evidence>
<evidence type="ECO:0000256" key="1">
    <source>
        <dbReference type="SAM" id="SignalP"/>
    </source>
</evidence>
<dbReference type="EMBL" id="BLXT01000921">
    <property type="protein sequence ID" value="GFN81287.1"/>
    <property type="molecule type" value="Genomic_DNA"/>
</dbReference>
<feature type="chain" id="PRO_5043416462" evidence="1">
    <location>
        <begin position="19"/>
        <end position="328"/>
    </location>
</feature>
<keyword evidence="1" id="KW-0732">Signal</keyword>
<dbReference type="InterPro" id="IPR057626">
    <property type="entry name" value="S-S_Temptin"/>
</dbReference>
<evidence type="ECO:0000313" key="4">
    <source>
        <dbReference type="Proteomes" id="UP000735302"/>
    </source>
</evidence>
<proteinExistence type="predicted"/>
<protein>
    <submittedName>
        <fullName evidence="3">Temptin</fullName>
    </submittedName>
</protein>
<dbReference type="Proteomes" id="UP000735302">
    <property type="component" value="Unassembled WGS sequence"/>
</dbReference>
<comment type="caution">
    <text evidence="3">The sequence shown here is derived from an EMBL/GenBank/DDBJ whole genome shotgun (WGS) entry which is preliminary data.</text>
</comment>
<accession>A0AAV3YFN7</accession>
<reference evidence="3 4" key="1">
    <citation type="journal article" date="2021" name="Elife">
        <title>Chloroplast acquisition without the gene transfer in kleptoplastic sea slugs, Plakobranchus ocellatus.</title>
        <authorList>
            <person name="Maeda T."/>
            <person name="Takahashi S."/>
            <person name="Yoshida T."/>
            <person name="Shimamura S."/>
            <person name="Takaki Y."/>
            <person name="Nagai Y."/>
            <person name="Toyoda A."/>
            <person name="Suzuki Y."/>
            <person name="Arimoto A."/>
            <person name="Ishii H."/>
            <person name="Satoh N."/>
            <person name="Nishiyama T."/>
            <person name="Hasebe M."/>
            <person name="Maruyama T."/>
            <person name="Minagawa J."/>
            <person name="Obokata J."/>
            <person name="Shigenobu S."/>
        </authorList>
    </citation>
    <scope>NUCLEOTIDE SEQUENCE [LARGE SCALE GENOMIC DNA]</scope>
</reference>
<organism evidence="3 4">
    <name type="scientific">Plakobranchus ocellatus</name>
    <dbReference type="NCBI Taxonomy" id="259542"/>
    <lineage>
        <taxon>Eukaryota</taxon>
        <taxon>Metazoa</taxon>
        <taxon>Spiralia</taxon>
        <taxon>Lophotrochozoa</taxon>
        <taxon>Mollusca</taxon>
        <taxon>Gastropoda</taxon>
        <taxon>Heterobranchia</taxon>
        <taxon>Euthyneura</taxon>
        <taxon>Panpulmonata</taxon>
        <taxon>Sacoglossa</taxon>
        <taxon>Placobranchoidea</taxon>
        <taxon>Plakobranchidae</taxon>
        <taxon>Plakobranchus</taxon>
    </lineage>
</organism>
<dbReference type="PANTHER" id="PTHR34737">
    <property type="entry name" value="EF-HAND DOMAIN-CONTAINING PROTEIN"/>
    <property type="match status" value="1"/>
</dbReference>
<feature type="signal peptide" evidence="1">
    <location>
        <begin position="1"/>
        <end position="18"/>
    </location>
</feature>